<evidence type="ECO:0000313" key="6">
    <source>
        <dbReference type="EMBL" id="SEQ72063.1"/>
    </source>
</evidence>
<dbReference type="AlphaFoldDB" id="A0A1H9IBV1"/>
<keyword evidence="3" id="KW-0732">Signal</keyword>
<dbReference type="Proteomes" id="UP000182360">
    <property type="component" value="Unassembled WGS sequence"/>
</dbReference>
<dbReference type="GO" id="GO:0043190">
    <property type="term" value="C:ATP-binding cassette (ABC) transporter complex"/>
    <property type="evidence" value="ECO:0007669"/>
    <property type="project" value="InterPro"/>
</dbReference>
<dbReference type="GO" id="GO:0030288">
    <property type="term" value="C:outer membrane-bounded periplasmic space"/>
    <property type="evidence" value="ECO:0007669"/>
    <property type="project" value="UniProtKB-ARBA"/>
</dbReference>
<evidence type="ECO:0000259" key="5">
    <source>
        <dbReference type="Pfam" id="PF00496"/>
    </source>
</evidence>
<sequence length="532" mass="59886">MKLGKKSIISIVVAALVVVAAVVGVVIWKAQPKGAVAAVSTLPDSLNPVLEQNTSGMNASELIFDGLTNFEVDPQTNQLYTELALAESIEQNQKDKKTYIVTLREDVVWHDESPLIAEDVVYSYNAYVLEENNSPKRDYLNSFIESVEALDDKTVQIVFKNPMPEFRAYPVLTFKIIPSRFEGKDMDVNMRDGELERRFATEPIGTGPYKLQSWEIGKWLTFKANGLYFRNVPKVESIVIKRVIDPIVRMNELSKGRVNLVLETNPMDRDTVAKMSKVDINSYMPYAFYSLAINTELFPKAEGRQAMATALNRTELVPGITDQEEGVVLNYGPFPSNLFEVNIPEYANTPLPDLMPYDLSKAKKLAKTGDVQGQNAKLIYPDSMGEFGKQLADGIAKQLEAIGLNVEVKRTGDQVFKRMVYKEKSYELALMYYDGFDNIYSTMGSLYRTNASENITGIANKKLDSLFDTWEKEVVTADWIKQTLLLNKEICELSPTIGLCSLQKDVYSRGLTNVYIATDNPFLSAEEWKFDN</sequence>
<evidence type="ECO:0000256" key="1">
    <source>
        <dbReference type="ARBA" id="ARBA00005695"/>
    </source>
</evidence>
<evidence type="ECO:0000256" key="2">
    <source>
        <dbReference type="ARBA" id="ARBA00022448"/>
    </source>
</evidence>
<evidence type="ECO:0000256" key="3">
    <source>
        <dbReference type="ARBA" id="ARBA00022729"/>
    </source>
</evidence>
<dbReference type="PANTHER" id="PTHR30290:SF9">
    <property type="entry name" value="OLIGOPEPTIDE-BINDING PROTEIN APPA"/>
    <property type="match status" value="1"/>
</dbReference>
<gene>
    <name evidence="6" type="ORF">SAMN04487977_10959</name>
</gene>
<dbReference type="PANTHER" id="PTHR30290">
    <property type="entry name" value="PERIPLASMIC BINDING COMPONENT OF ABC TRANSPORTER"/>
    <property type="match status" value="1"/>
</dbReference>
<name>A0A1H9IBV1_9SPIR</name>
<dbReference type="SUPFAM" id="SSF53850">
    <property type="entry name" value="Periplasmic binding protein-like II"/>
    <property type="match status" value="1"/>
</dbReference>
<reference evidence="6 7" key="1">
    <citation type="submission" date="2016-10" db="EMBL/GenBank/DDBJ databases">
        <authorList>
            <person name="de Groot N.N."/>
        </authorList>
    </citation>
    <scope>NUCLEOTIDE SEQUENCE [LARGE SCALE GENOMIC DNA]</scope>
    <source>
        <strain evidence="6 7">B25</strain>
    </source>
</reference>
<dbReference type="InterPro" id="IPR039424">
    <property type="entry name" value="SBP_5"/>
</dbReference>
<dbReference type="EMBL" id="FOFU01000009">
    <property type="protein sequence ID" value="SEQ72063.1"/>
    <property type="molecule type" value="Genomic_DNA"/>
</dbReference>
<keyword evidence="2" id="KW-0813">Transport</keyword>
<keyword evidence="4" id="KW-0812">Transmembrane</keyword>
<proteinExistence type="inferred from homology"/>
<dbReference type="InterPro" id="IPR030678">
    <property type="entry name" value="Peptide/Ni-bd"/>
</dbReference>
<protein>
    <submittedName>
        <fullName evidence="6">ABC-type transport system, substrate-binding protein</fullName>
    </submittedName>
</protein>
<comment type="similarity">
    <text evidence="1">Belongs to the bacterial solute-binding protein 5 family.</text>
</comment>
<feature type="domain" description="Solute-binding protein family 5" evidence="5">
    <location>
        <begin position="84"/>
        <end position="436"/>
    </location>
</feature>
<dbReference type="InterPro" id="IPR000914">
    <property type="entry name" value="SBP_5_dom"/>
</dbReference>
<dbReference type="GO" id="GO:1904680">
    <property type="term" value="F:peptide transmembrane transporter activity"/>
    <property type="evidence" value="ECO:0007669"/>
    <property type="project" value="TreeGrafter"/>
</dbReference>
<keyword evidence="4" id="KW-1133">Transmembrane helix</keyword>
<evidence type="ECO:0000313" key="7">
    <source>
        <dbReference type="Proteomes" id="UP000182360"/>
    </source>
</evidence>
<dbReference type="Gene3D" id="3.40.190.10">
    <property type="entry name" value="Periplasmic binding protein-like II"/>
    <property type="match status" value="1"/>
</dbReference>
<dbReference type="GO" id="GO:0015833">
    <property type="term" value="P:peptide transport"/>
    <property type="evidence" value="ECO:0007669"/>
    <property type="project" value="TreeGrafter"/>
</dbReference>
<accession>A0A1H9IBV1</accession>
<dbReference type="CDD" id="cd00995">
    <property type="entry name" value="PBP2_NikA_DppA_OppA_like"/>
    <property type="match status" value="1"/>
</dbReference>
<dbReference type="PIRSF" id="PIRSF002741">
    <property type="entry name" value="MppA"/>
    <property type="match status" value="1"/>
</dbReference>
<dbReference type="RefSeq" id="WP_074644832.1">
    <property type="nucleotide sequence ID" value="NZ_FOFU01000009.1"/>
</dbReference>
<dbReference type="OrthoDB" id="9801912at2"/>
<organism evidence="6 7">
    <name type="scientific">Treponema bryantii</name>
    <dbReference type="NCBI Taxonomy" id="163"/>
    <lineage>
        <taxon>Bacteria</taxon>
        <taxon>Pseudomonadati</taxon>
        <taxon>Spirochaetota</taxon>
        <taxon>Spirochaetia</taxon>
        <taxon>Spirochaetales</taxon>
        <taxon>Treponemataceae</taxon>
        <taxon>Treponema</taxon>
    </lineage>
</organism>
<evidence type="ECO:0000256" key="4">
    <source>
        <dbReference type="SAM" id="Phobius"/>
    </source>
</evidence>
<keyword evidence="4" id="KW-0472">Membrane</keyword>
<feature type="transmembrane region" description="Helical" evidence="4">
    <location>
        <begin position="7"/>
        <end position="28"/>
    </location>
</feature>
<keyword evidence="7" id="KW-1185">Reference proteome</keyword>
<dbReference type="Gene3D" id="3.10.105.10">
    <property type="entry name" value="Dipeptide-binding Protein, Domain 3"/>
    <property type="match status" value="1"/>
</dbReference>
<dbReference type="Pfam" id="PF00496">
    <property type="entry name" value="SBP_bac_5"/>
    <property type="match status" value="1"/>
</dbReference>
<dbReference type="Gene3D" id="3.90.76.10">
    <property type="entry name" value="Dipeptide-binding Protein, Domain 1"/>
    <property type="match status" value="1"/>
</dbReference>